<evidence type="ECO:0000313" key="7">
    <source>
        <dbReference type="Proteomes" id="UP000037043"/>
    </source>
</evidence>
<dbReference type="Gene3D" id="3.20.20.140">
    <property type="entry name" value="Metal-dependent hydrolases"/>
    <property type="match status" value="1"/>
</dbReference>
<name>A0A0L6ZC95_9CLOT</name>
<dbReference type="PATRIC" id="fig|1121318.3.peg.732"/>
<evidence type="ECO:0000256" key="1">
    <source>
        <dbReference type="ARBA" id="ARBA00005750"/>
    </source>
</evidence>
<dbReference type="GO" id="GO:0030145">
    <property type="term" value="F:manganese ion binding"/>
    <property type="evidence" value="ECO:0007669"/>
    <property type="project" value="InterPro"/>
</dbReference>
<dbReference type="GO" id="GO:0004725">
    <property type="term" value="F:protein tyrosine phosphatase activity"/>
    <property type="evidence" value="ECO:0007669"/>
    <property type="project" value="UniProtKB-EC"/>
</dbReference>
<dbReference type="EMBL" id="LHUR01000012">
    <property type="protein sequence ID" value="KOA20586.1"/>
    <property type="molecule type" value="Genomic_DNA"/>
</dbReference>
<comment type="caution">
    <text evidence="6">The sequence shown here is derived from an EMBL/GenBank/DDBJ whole genome shotgun (WGS) entry which is preliminary data.</text>
</comment>
<keyword evidence="4" id="KW-0904">Protein phosphatase</keyword>
<evidence type="ECO:0000313" key="6">
    <source>
        <dbReference type="EMBL" id="KOA20586.1"/>
    </source>
</evidence>
<dbReference type="PANTHER" id="PTHR39181">
    <property type="entry name" value="TYROSINE-PROTEIN PHOSPHATASE YWQE"/>
    <property type="match status" value="1"/>
</dbReference>
<dbReference type="PIRSF" id="PIRSF016557">
    <property type="entry name" value="Caps_synth_CpsB"/>
    <property type="match status" value="1"/>
</dbReference>
<dbReference type="PANTHER" id="PTHR39181:SF1">
    <property type="entry name" value="TYROSINE-PROTEIN PHOSPHATASE YWQE"/>
    <property type="match status" value="1"/>
</dbReference>
<dbReference type="AlphaFoldDB" id="A0A0L6ZC95"/>
<keyword evidence="3 6" id="KW-0378">Hydrolase</keyword>
<reference evidence="7" key="1">
    <citation type="submission" date="2015-08" db="EMBL/GenBank/DDBJ databases">
        <title>Genome sequence of the strict anaerobe Clostridium homopropionicum LuHBu1 (DSM 5847T).</title>
        <authorList>
            <person name="Poehlein A."/>
            <person name="Beck M."/>
            <person name="Schiel-Bengelsdorf B."/>
            <person name="Bengelsdorf F.R."/>
            <person name="Daniel R."/>
            <person name="Duerre P."/>
        </authorList>
    </citation>
    <scope>NUCLEOTIDE SEQUENCE [LARGE SCALE GENOMIC DNA]</scope>
    <source>
        <strain evidence="7">DSM 5847</strain>
    </source>
</reference>
<comment type="catalytic activity">
    <reaction evidence="5">
        <text>O-phospho-L-tyrosyl-[protein] + H2O = L-tyrosyl-[protein] + phosphate</text>
        <dbReference type="Rhea" id="RHEA:10684"/>
        <dbReference type="Rhea" id="RHEA-COMP:10136"/>
        <dbReference type="Rhea" id="RHEA-COMP:20101"/>
        <dbReference type="ChEBI" id="CHEBI:15377"/>
        <dbReference type="ChEBI" id="CHEBI:43474"/>
        <dbReference type="ChEBI" id="CHEBI:46858"/>
        <dbReference type="ChEBI" id="CHEBI:61978"/>
        <dbReference type="EC" id="3.1.3.48"/>
    </reaction>
</comment>
<gene>
    <name evidence="6" type="primary">ywqE</name>
    <name evidence="6" type="ORF">CLHOM_07280</name>
</gene>
<dbReference type="STRING" id="36844.SAMN04488501_103275"/>
<dbReference type="Proteomes" id="UP000037043">
    <property type="component" value="Unassembled WGS sequence"/>
</dbReference>
<dbReference type="InterPro" id="IPR016195">
    <property type="entry name" value="Pol/histidinol_Pase-like"/>
</dbReference>
<dbReference type="InterPro" id="IPR016667">
    <property type="entry name" value="Caps_polysacc_synth_CpsB/CapC"/>
</dbReference>
<evidence type="ECO:0000256" key="5">
    <source>
        <dbReference type="ARBA" id="ARBA00051722"/>
    </source>
</evidence>
<dbReference type="EC" id="3.1.3.48" evidence="2"/>
<dbReference type="SUPFAM" id="SSF89550">
    <property type="entry name" value="PHP domain-like"/>
    <property type="match status" value="1"/>
</dbReference>
<evidence type="ECO:0000256" key="3">
    <source>
        <dbReference type="ARBA" id="ARBA00022801"/>
    </source>
</evidence>
<evidence type="ECO:0000256" key="4">
    <source>
        <dbReference type="ARBA" id="ARBA00022912"/>
    </source>
</evidence>
<organism evidence="6 7">
    <name type="scientific">Clostridium homopropionicum DSM 5847</name>
    <dbReference type="NCBI Taxonomy" id="1121318"/>
    <lineage>
        <taxon>Bacteria</taxon>
        <taxon>Bacillati</taxon>
        <taxon>Bacillota</taxon>
        <taxon>Clostridia</taxon>
        <taxon>Eubacteriales</taxon>
        <taxon>Clostridiaceae</taxon>
        <taxon>Clostridium</taxon>
    </lineage>
</organism>
<dbReference type="Pfam" id="PF19567">
    <property type="entry name" value="CpsB_CapC"/>
    <property type="match status" value="1"/>
</dbReference>
<keyword evidence="7" id="KW-1185">Reference proteome</keyword>
<sequence length="260" mass="30206">MIDIHCHILPGIDDGAKDMEMSLEMLRIAEEDGIKKIIATPHFYRGYFENQYKDIEKSVEELNKAAKENNINVEVLPGQEIFLDNHTLQDYKEGAINCLNYSGYMLIELPNKEIPKYTFDIIYELRLLGVKTIIAHPERYYFVEKDIKILNRFIEEGCLFQLNATSLNGTFGKKIQKTAINLMKNGLCNFVASDAHSTTRRIPKLKSTLMEIKHQNKQIYEKVINNANNLSNRTESLYSNRKIKENKELLARFKRIININ</sequence>
<dbReference type="RefSeq" id="WP_052220321.1">
    <property type="nucleotide sequence ID" value="NZ_LHUR01000012.1"/>
</dbReference>
<protein>
    <recommendedName>
        <fullName evidence="2">protein-tyrosine-phosphatase</fullName>
        <ecNumber evidence="2">3.1.3.48</ecNumber>
    </recommendedName>
</protein>
<comment type="similarity">
    <text evidence="1">Belongs to the metallo-dependent hydrolases superfamily. CpsB/CapC family.</text>
</comment>
<accession>A0A0L6ZC95</accession>
<evidence type="ECO:0000256" key="2">
    <source>
        <dbReference type="ARBA" id="ARBA00013064"/>
    </source>
</evidence>
<proteinExistence type="inferred from homology"/>